<organism evidence="1 2">
    <name type="scientific">Actinomadura harenae</name>
    <dbReference type="NCBI Taxonomy" id="2483351"/>
    <lineage>
        <taxon>Bacteria</taxon>
        <taxon>Bacillati</taxon>
        <taxon>Actinomycetota</taxon>
        <taxon>Actinomycetes</taxon>
        <taxon>Streptosporangiales</taxon>
        <taxon>Thermomonosporaceae</taxon>
        <taxon>Actinomadura</taxon>
    </lineage>
</organism>
<name>A0A3M2LQF5_9ACTN</name>
<protein>
    <submittedName>
        <fullName evidence="1">Uncharacterized protein</fullName>
    </submittedName>
</protein>
<comment type="caution">
    <text evidence="1">The sequence shown here is derived from an EMBL/GenBank/DDBJ whole genome shotgun (WGS) entry which is preliminary data.</text>
</comment>
<keyword evidence="2" id="KW-1185">Reference proteome</keyword>
<gene>
    <name evidence="1" type="ORF">EBO15_28920</name>
</gene>
<evidence type="ECO:0000313" key="2">
    <source>
        <dbReference type="Proteomes" id="UP000282674"/>
    </source>
</evidence>
<dbReference type="Proteomes" id="UP000282674">
    <property type="component" value="Unassembled WGS sequence"/>
</dbReference>
<accession>A0A3M2LQF5</accession>
<reference evidence="1 2" key="1">
    <citation type="submission" date="2018-10" db="EMBL/GenBank/DDBJ databases">
        <title>Isolation from soil.</title>
        <authorList>
            <person name="Hu J."/>
        </authorList>
    </citation>
    <scope>NUCLEOTIDE SEQUENCE [LARGE SCALE GENOMIC DNA]</scope>
    <source>
        <strain evidence="1 2">NEAU-Ht49</strain>
    </source>
</reference>
<sequence length="140" mass="15496">MDGVLRAKAVNLERAEALLARLLEHGDRSRLWGELDERVGRLDLSDLAERWTGPLVSSPASAWGTMRRHGVRAFCETTAVRLIDLNAAHARWVGAWDAERRTGRADHLAELDGLVAGAVALWDAGVQRRAVHALLYLPEE</sequence>
<proteinExistence type="predicted"/>
<dbReference type="AlphaFoldDB" id="A0A3M2LQF5"/>
<evidence type="ECO:0000313" key="1">
    <source>
        <dbReference type="EMBL" id="RMI39701.1"/>
    </source>
</evidence>
<dbReference type="EMBL" id="RFFG01000063">
    <property type="protein sequence ID" value="RMI39701.1"/>
    <property type="molecule type" value="Genomic_DNA"/>
</dbReference>